<dbReference type="AlphaFoldDB" id="A0A1F5YQ49"/>
<evidence type="ECO:0000256" key="1">
    <source>
        <dbReference type="SAM" id="Phobius"/>
    </source>
</evidence>
<dbReference type="EMBL" id="MFIX01000199">
    <property type="protein sequence ID" value="OGG02022.1"/>
    <property type="molecule type" value="Genomic_DNA"/>
</dbReference>
<feature type="transmembrane region" description="Helical" evidence="1">
    <location>
        <begin position="61"/>
        <end position="81"/>
    </location>
</feature>
<dbReference type="STRING" id="1817867.A3F83_16740"/>
<gene>
    <name evidence="2" type="ORF">A3F83_16740</name>
</gene>
<evidence type="ECO:0000313" key="3">
    <source>
        <dbReference type="Proteomes" id="UP000179129"/>
    </source>
</evidence>
<sequence length="182" mass="20340">MINFKILYRCPSCGARNRIRLPAGKKVRVRCGNCGEVLPVDRRGILLTALSRGVKRFFADLLPRILIALTDLAWLIVGLALKPLRLVWRRLPPGLRNLVLGAAFALLLGAFLFLEGRARFSAMLSLVLVIVLAGGVIVLIMRGPAALRDILRRVSGSLFRHCRACGYRYFSWARRCPRCGEE</sequence>
<organism evidence="2 3">
    <name type="scientific">Candidatus Glassbacteria bacterium RIFCSPLOWO2_12_FULL_58_11</name>
    <dbReference type="NCBI Taxonomy" id="1817867"/>
    <lineage>
        <taxon>Bacteria</taxon>
        <taxon>Candidatus Glassiibacteriota</taxon>
    </lineage>
</organism>
<proteinExistence type="predicted"/>
<dbReference type="Proteomes" id="UP000179129">
    <property type="component" value="Unassembled WGS sequence"/>
</dbReference>
<accession>A0A1F5YQ49</accession>
<protein>
    <submittedName>
        <fullName evidence="2">Uncharacterized protein</fullName>
    </submittedName>
</protein>
<evidence type="ECO:0000313" key="2">
    <source>
        <dbReference type="EMBL" id="OGG02022.1"/>
    </source>
</evidence>
<comment type="caution">
    <text evidence="2">The sequence shown here is derived from an EMBL/GenBank/DDBJ whole genome shotgun (WGS) entry which is preliminary data.</text>
</comment>
<keyword evidence="1" id="KW-0472">Membrane</keyword>
<reference evidence="2 3" key="1">
    <citation type="journal article" date="2016" name="Nat. Commun.">
        <title>Thousands of microbial genomes shed light on interconnected biogeochemical processes in an aquifer system.</title>
        <authorList>
            <person name="Anantharaman K."/>
            <person name="Brown C.T."/>
            <person name="Hug L.A."/>
            <person name="Sharon I."/>
            <person name="Castelle C.J."/>
            <person name="Probst A.J."/>
            <person name="Thomas B.C."/>
            <person name="Singh A."/>
            <person name="Wilkins M.J."/>
            <person name="Karaoz U."/>
            <person name="Brodie E.L."/>
            <person name="Williams K.H."/>
            <person name="Hubbard S.S."/>
            <person name="Banfield J.F."/>
        </authorList>
    </citation>
    <scope>NUCLEOTIDE SEQUENCE [LARGE SCALE GENOMIC DNA]</scope>
</reference>
<feature type="transmembrane region" description="Helical" evidence="1">
    <location>
        <begin position="120"/>
        <end position="141"/>
    </location>
</feature>
<keyword evidence="1" id="KW-0812">Transmembrane</keyword>
<keyword evidence="1" id="KW-1133">Transmembrane helix</keyword>
<name>A0A1F5YQ49_9BACT</name>
<feature type="transmembrane region" description="Helical" evidence="1">
    <location>
        <begin position="93"/>
        <end position="114"/>
    </location>
</feature>